<dbReference type="AlphaFoldDB" id="X1JF70"/>
<dbReference type="EMBL" id="BARU01032205">
    <property type="protein sequence ID" value="GAH68413.1"/>
    <property type="molecule type" value="Genomic_DNA"/>
</dbReference>
<protein>
    <recommendedName>
        <fullName evidence="1">Sulfatase N-terminal domain-containing protein</fullName>
    </recommendedName>
</protein>
<comment type="caution">
    <text evidence="2">The sequence shown here is derived from an EMBL/GenBank/DDBJ whole genome shotgun (WGS) entry which is preliminary data.</text>
</comment>
<accession>X1JF70</accession>
<feature type="non-terminal residue" evidence="2">
    <location>
        <position position="1"/>
    </location>
</feature>
<reference evidence="2" key="1">
    <citation type="journal article" date="2014" name="Front. Microbiol.">
        <title>High frequency of phylogenetically diverse reductive dehalogenase-homologous genes in deep subseafloor sedimentary metagenomes.</title>
        <authorList>
            <person name="Kawai M."/>
            <person name="Futagami T."/>
            <person name="Toyoda A."/>
            <person name="Takaki Y."/>
            <person name="Nishi S."/>
            <person name="Hori S."/>
            <person name="Arai W."/>
            <person name="Tsubouchi T."/>
            <person name="Morono Y."/>
            <person name="Uchiyama I."/>
            <person name="Ito T."/>
            <person name="Fujiyama A."/>
            <person name="Inagaki F."/>
            <person name="Takami H."/>
        </authorList>
    </citation>
    <scope>NUCLEOTIDE SEQUENCE</scope>
    <source>
        <strain evidence="2">Expedition CK06-06</strain>
    </source>
</reference>
<dbReference type="PANTHER" id="PTHR43751:SF1">
    <property type="entry name" value="SULFATASE ATSG-RELATED"/>
    <property type="match status" value="1"/>
</dbReference>
<dbReference type="Pfam" id="PF00884">
    <property type="entry name" value="Sulfatase"/>
    <property type="match status" value="1"/>
</dbReference>
<dbReference type="InterPro" id="IPR052701">
    <property type="entry name" value="GAG_Ulvan_Degrading_Sulfatases"/>
</dbReference>
<evidence type="ECO:0000259" key="1">
    <source>
        <dbReference type="Pfam" id="PF00884"/>
    </source>
</evidence>
<gene>
    <name evidence="2" type="ORF">S03H2_50824</name>
</gene>
<feature type="domain" description="Sulfatase N-terminal" evidence="1">
    <location>
        <begin position="5"/>
        <end position="97"/>
    </location>
</feature>
<dbReference type="InterPro" id="IPR017850">
    <property type="entry name" value="Alkaline_phosphatase_core_sf"/>
</dbReference>
<name>X1JF70_9ZZZZ</name>
<dbReference type="SUPFAM" id="SSF53649">
    <property type="entry name" value="Alkaline phosphatase-like"/>
    <property type="match status" value="1"/>
</dbReference>
<feature type="non-terminal residue" evidence="2">
    <location>
        <position position="261"/>
    </location>
</feature>
<evidence type="ECO:0000313" key="2">
    <source>
        <dbReference type="EMBL" id="GAH68413.1"/>
    </source>
</evidence>
<organism evidence="2">
    <name type="scientific">marine sediment metagenome</name>
    <dbReference type="NCBI Taxonomy" id="412755"/>
    <lineage>
        <taxon>unclassified sequences</taxon>
        <taxon>metagenomes</taxon>
        <taxon>ecological metagenomes</taxon>
    </lineage>
</organism>
<dbReference type="PANTHER" id="PTHR43751">
    <property type="entry name" value="SULFATASE"/>
    <property type="match status" value="1"/>
</dbReference>
<sequence length="261" mass="30127">EIRKEIAQYYSSVRRCDDTVGAVMRALRKSGQGKNTLTMFLSDNGMALPFSKTNCYLHSTRTPWIVSWPGKVKPGSVDKQHFISAIDFMPTVLDTAGLPQPKGIDGFSFLPVLFGQKQAGHDKVFTQFHQTSARKRYPMRCIQNHRFGYIFNPWSDGKRVFKNESQSGLTFKAMRAAAETNPQVAARVRLFQYRVVEEFYDFKNDPDALHNLINDPSYRKDIEMMRKELLEWMKRTSDPALEALRNRKSPEVLKKFMAEQD</sequence>
<dbReference type="Gene3D" id="3.40.720.10">
    <property type="entry name" value="Alkaline Phosphatase, subunit A"/>
    <property type="match status" value="1"/>
</dbReference>
<proteinExistence type="predicted"/>
<dbReference type="InterPro" id="IPR000917">
    <property type="entry name" value="Sulfatase_N"/>
</dbReference>